<evidence type="ECO:0000259" key="8">
    <source>
        <dbReference type="Pfam" id="PF01728"/>
    </source>
</evidence>
<dbReference type="InterPro" id="IPR029063">
    <property type="entry name" value="SAM-dependent_MTases_sf"/>
</dbReference>
<keyword evidence="4" id="KW-0808">Transferase</keyword>
<dbReference type="GO" id="GO:0005739">
    <property type="term" value="C:mitochondrion"/>
    <property type="evidence" value="ECO:0007669"/>
    <property type="project" value="TreeGrafter"/>
</dbReference>
<feature type="non-terminal residue" evidence="9">
    <location>
        <position position="249"/>
    </location>
</feature>
<dbReference type="EMBL" id="CABIJS010000177">
    <property type="protein sequence ID" value="VUZ45418.1"/>
    <property type="molecule type" value="Genomic_DNA"/>
</dbReference>
<evidence type="ECO:0000256" key="5">
    <source>
        <dbReference type="ARBA" id="ARBA00022691"/>
    </source>
</evidence>
<evidence type="ECO:0000256" key="6">
    <source>
        <dbReference type="ARBA" id="ARBA00041184"/>
    </source>
</evidence>
<protein>
    <recommendedName>
        <fullName evidence="6">rRNA methyltransferase 2, mitochondrial</fullName>
    </recommendedName>
</protein>
<feature type="active site" description="Proton acceptor" evidence="7">
    <location>
        <position position="187"/>
    </location>
</feature>
<keyword evidence="5 7" id="KW-0949">S-adenosyl-L-methionine</keyword>
<dbReference type="InterPro" id="IPR002877">
    <property type="entry name" value="RNA_MeTrfase_FtsJ_dom"/>
</dbReference>
<dbReference type="InterPro" id="IPR050082">
    <property type="entry name" value="RNA_methyltr_RlmE"/>
</dbReference>
<evidence type="ECO:0000256" key="3">
    <source>
        <dbReference type="ARBA" id="ARBA00022603"/>
    </source>
</evidence>
<dbReference type="Gene3D" id="3.40.50.150">
    <property type="entry name" value="Vaccinia Virus protein VP39"/>
    <property type="match status" value="1"/>
</dbReference>
<dbReference type="Pfam" id="PF01728">
    <property type="entry name" value="FtsJ"/>
    <property type="match status" value="1"/>
</dbReference>
<keyword evidence="3" id="KW-0489">Methyltransferase</keyword>
<dbReference type="PIRSF" id="PIRSF005461">
    <property type="entry name" value="23S_rRNA_mtase"/>
    <property type="match status" value="1"/>
</dbReference>
<evidence type="ECO:0000256" key="2">
    <source>
        <dbReference type="ARBA" id="ARBA00022552"/>
    </source>
</evidence>
<evidence type="ECO:0000313" key="10">
    <source>
        <dbReference type="Proteomes" id="UP000321570"/>
    </source>
</evidence>
<accession>A0A564YF95</accession>
<evidence type="ECO:0000256" key="4">
    <source>
        <dbReference type="ARBA" id="ARBA00022679"/>
    </source>
</evidence>
<evidence type="ECO:0000256" key="1">
    <source>
        <dbReference type="ARBA" id="ARBA00009258"/>
    </source>
</evidence>
<evidence type="ECO:0000256" key="7">
    <source>
        <dbReference type="PIRSR" id="PIRSR005461-1"/>
    </source>
</evidence>
<gene>
    <name evidence="9" type="ORF">WMSIL1_LOCUS5582</name>
</gene>
<dbReference type="Proteomes" id="UP000321570">
    <property type="component" value="Unassembled WGS sequence"/>
</dbReference>
<dbReference type="InterPro" id="IPR015507">
    <property type="entry name" value="rRNA-MeTfrase_E"/>
</dbReference>
<dbReference type="GO" id="GO:0008650">
    <property type="term" value="F:rRNA (uridine-2'-O-)-methyltransferase activity"/>
    <property type="evidence" value="ECO:0007669"/>
    <property type="project" value="TreeGrafter"/>
</dbReference>
<keyword evidence="10" id="KW-1185">Reference proteome</keyword>
<dbReference type="AlphaFoldDB" id="A0A564YF95"/>
<sequence length="249" mass="27256">MNILKRICLLHNTLTKNLVRRKGSSSGRWLERQHRDPYVFKAQVHSYRCRSAFKLLELNNMVGSSKLIQPGMTVVDCGAAPGSWSQVAVELSSGGRVVAFDINDFEDVPGAHCIPRCDLRDTAHTLDQVRKALGGGCERCVDVVMSDIAPPASGLAQIDHPNLINLAQCVLQLALLVSKPGASLLVKLWNCHEVNEFKALLERFYKGPWDANTGPTSTSSSSVRILKPPASRKDSAEIYICAKGFCLSP</sequence>
<dbReference type="HAMAP" id="MF_01547">
    <property type="entry name" value="RNA_methyltr_E"/>
    <property type="match status" value="1"/>
</dbReference>
<feature type="domain" description="Ribosomal RNA methyltransferase FtsJ" evidence="8">
    <location>
        <begin position="47"/>
        <end position="206"/>
    </location>
</feature>
<proteinExistence type="inferred from homology"/>
<dbReference type="PANTHER" id="PTHR10920:SF18">
    <property type="entry name" value="RRNA METHYLTRANSFERASE 2, MITOCHONDRIAL"/>
    <property type="match status" value="1"/>
</dbReference>
<keyword evidence="2" id="KW-0698">rRNA processing</keyword>
<dbReference type="PANTHER" id="PTHR10920">
    <property type="entry name" value="RIBOSOMAL RNA METHYLTRANSFERASE"/>
    <property type="match status" value="1"/>
</dbReference>
<comment type="similarity">
    <text evidence="1">Belongs to the class I-like SAM-binding methyltransferase superfamily. RNA methyltransferase RlmE family.</text>
</comment>
<name>A0A564YF95_HYMDI</name>
<organism evidence="9 10">
    <name type="scientific">Hymenolepis diminuta</name>
    <name type="common">Rat tapeworm</name>
    <dbReference type="NCBI Taxonomy" id="6216"/>
    <lineage>
        <taxon>Eukaryota</taxon>
        <taxon>Metazoa</taxon>
        <taxon>Spiralia</taxon>
        <taxon>Lophotrochozoa</taxon>
        <taxon>Platyhelminthes</taxon>
        <taxon>Cestoda</taxon>
        <taxon>Eucestoda</taxon>
        <taxon>Cyclophyllidea</taxon>
        <taxon>Hymenolepididae</taxon>
        <taxon>Hymenolepis</taxon>
    </lineage>
</organism>
<dbReference type="SUPFAM" id="SSF53335">
    <property type="entry name" value="S-adenosyl-L-methionine-dependent methyltransferases"/>
    <property type="match status" value="1"/>
</dbReference>
<evidence type="ECO:0000313" key="9">
    <source>
        <dbReference type="EMBL" id="VUZ45418.1"/>
    </source>
</evidence>
<reference evidence="9 10" key="1">
    <citation type="submission" date="2019-07" db="EMBL/GenBank/DDBJ databases">
        <authorList>
            <person name="Jastrzebski P J."/>
            <person name="Paukszto L."/>
            <person name="Jastrzebski P J."/>
        </authorList>
    </citation>
    <scope>NUCLEOTIDE SEQUENCE [LARGE SCALE GENOMIC DNA]</scope>
    <source>
        <strain evidence="9 10">WMS-il1</strain>
    </source>
</reference>